<evidence type="ECO:0000256" key="9">
    <source>
        <dbReference type="ARBA" id="ARBA00022556"/>
    </source>
</evidence>
<evidence type="ECO:0000256" key="15">
    <source>
        <dbReference type="ARBA" id="ARBA00023098"/>
    </source>
</evidence>
<dbReference type="InterPro" id="IPR022839">
    <property type="entry name" value="ArnT"/>
</dbReference>
<evidence type="ECO:0000256" key="4">
    <source>
        <dbReference type="ARBA" id="ARBA00012056"/>
    </source>
</evidence>
<feature type="transmembrane region" description="Helical" evidence="19">
    <location>
        <begin position="296"/>
        <end position="313"/>
    </location>
</feature>
<feature type="transmembrane region" description="Helical" evidence="19">
    <location>
        <begin position="208"/>
        <end position="228"/>
    </location>
</feature>
<comment type="subcellular location">
    <subcellularLocation>
        <location evidence="1">Cell inner membrane</location>
        <topology evidence="1">Multi-pass membrane protein</topology>
    </subcellularLocation>
    <subcellularLocation>
        <location evidence="19">Cell membrane</location>
        <topology evidence="19">Multi-pass membrane protein</topology>
    </subcellularLocation>
</comment>
<gene>
    <name evidence="21" type="primary">arnT_1</name>
    <name evidence="19" type="synonym">arnT</name>
    <name evidence="21" type="ORF">ARTV_0984</name>
</gene>
<feature type="transmembrane region" description="Helical" evidence="19">
    <location>
        <begin position="261"/>
        <end position="284"/>
    </location>
</feature>
<organism evidence="21">
    <name type="scientific">Arsenophonus endosymbiont of Trialeurodes vaporariorum</name>
    <dbReference type="NCBI Taxonomy" id="235567"/>
    <lineage>
        <taxon>Bacteria</taxon>
        <taxon>Pseudomonadati</taxon>
        <taxon>Pseudomonadota</taxon>
        <taxon>Gammaproteobacteria</taxon>
        <taxon>Enterobacterales</taxon>
        <taxon>Morganellaceae</taxon>
        <taxon>Arsenophonus</taxon>
    </lineage>
</organism>
<proteinExistence type="inferred from homology"/>
<dbReference type="GO" id="GO:0006493">
    <property type="term" value="P:protein O-linked glycosylation"/>
    <property type="evidence" value="ECO:0007669"/>
    <property type="project" value="InterPro"/>
</dbReference>
<dbReference type="AlphaFoldDB" id="A0A3B0M560"/>
<dbReference type="GO" id="GO:0009103">
    <property type="term" value="P:lipopolysaccharide biosynthetic process"/>
    <property type="evidence" value="ECO:0007669"/>
    <property type="project" value="UniProtKB-KW"/>
</dbReference>
<dbReference type="GO" id="GO:0000030">
    <property type="term" value="F:mannosyltransferase activity"/>
    <property type="evidence" value="ECO:0007669"/>
    <property type="project" value="InterPro"/>
</dbReference>
<evidence type="ECO:0000256" key="16">
    <source>
        <dbReference type="ARBA" id="ARBA00023136"/>
    </source>
</evidence>
<reference evidence="21" key="1">
    <citation type="submission" date="2018-04" db="EMBL/GenBank/DDBJ databases">
        <authorList>
            <person name="Go L.Y."/>
            <person name="Mitchell J.A."/>
        </authorList>
    </citation>
    <scope>NUCLEOTIDE SEQUENCE</scope>
    <source>
        <strain evidence="21">ARTV</strain>
    </source>
</reference>
<dbReference type="InterPro" id="IPR003342">
    <property type="entry name" value="ArnT-like_N"/>
</dbReference>
<accession>A0A3B0M560</accession>
<comment type="similarity">
    <text evidence="3 19">Belongs to the glycosyltransferase 83 family.</text>
</comment>
<dbReference type="InterPro" id="IPR050297">
    <property type="entry name" value="LipidA_mod_glycosyltrf_83"/>
</dbReference>
<protein>
    <recommendedName>
        <fullName evidence="5 19">Undecaprenyl phosphate-alpha-4-amino-4-deoxy-L-arabinose arabinosyl transferase</fullName>
        <ecNumber evidence="4 19">2.4.2.43</ecNumber>
    </recommendedName>
    <alternativeName>
        <fullName evidence="19">4-amino-4-deoxy-L-arabinose lipid A transferase</fullName>
    </alternativeName>
    <alternativeName>
        <fullName evidence="19">Lipid IV(A) 4-amino-4-deoxy-L-arabinosyltransferase</fullName>
    </alternativeName>
    <alternativeName>
        <fullName evidence="19">Undecaprenyl phosphate-alpha-L-Ara4N transferase</fullName>
    </alternativeName>
</protein>
<dbReference type="PANTHER" id="PTHR33908:SF3">
    <property type="entry name" value="UNDECAPRENYL PHOSPHATE-ALPHA-4-AMINO-4-DEOXY-L-ARABINOSE ARABINOSYL TRANSFERASE"/>
    <property type="match status" value="1"/>
</dbReference>
<dbReference type="GO" id="GO:0005886">
    <property type="term" value="C:plasma membrane"/>
    <property type="evidence" value="ECO:0007669"/>
    <property type="project" value="UniProtKB-SubCell"/>
</dbReference>
<keyword evidence="12 19" id="KW-0812">Transmembrane</keyword>
<evidence type="ECO:0000256" key="3">
    <source>
        <dbReference type="ARBA" id="ARBA00010814"/>
    </source>
</evidence>
<evidence type="ECO:0000256" key="10">
    <source>
        <dbReference type="ARBA" id="ARBA00022676"/>
    </source>
</evidence>
<evidence type="ECO:0000256" key="13">
    <source>
        <dbReference type="ARBA" id="ARBA00022985"/>
    </source>
</evidence>
<dbReference type="Pfam" id="PF02366">
    <property type="entry name" value="PMT"/>
    <property type="match status" value="1"/>
</dbReference>
<feature type="transmembrane region" description="Helical" evidence="19">
    <location>
        <begin position="85"/>
        <end position="106"/>
    </location>
</feature>
<dbReference type="HAMAP" id="MF_01165">
    <property type="entry name" value="ArnT_transfer"/>
    <property type="match status" value="1"/>
</dbReference>
<evidence type="ECO:0000259" key="20">
    <source>
        <dbReference type="Pfam" id="PF02366"/>
    </source>
</evidence>
<dbReference type="UniPathway" id="UPA00037"/>
<keyword evidence="6 19" id="KW-1003">Cell membrane</keyword>
<keyword evidence="15 19" id="KW-0443">Lipid metabolism</keyword>
<keyword evidence="11 19" id="KW-0808">Transferase</keyword>
<evidence type="ECO:0000256" key="2">
    <source>
        <dbReference type="ARBA" id="ARBA00005200"/>
    </source>
</evidence>
<comment type="catalytic activity">
    <reaction evidence="18 19">
        <text>4-amino-4-deoxy-alpha-L-arabinopyranosyl di-trans,octa-cis-undecaprenyl phosphate + lipid IVA = lipid IIA + di-trans,octa-cis-undecaprenyl phosphate.</text>
        <dbReference type="EC" id="2.4.2.43"/>
    </reaction>
</comment>
<feature type="transmembrane region" description="Helical" evidence="19">
    <location>
        <begin position="352"/>
        <end position="373"/>
    </location>
</feature>
<dbReference type="PANTHER" id="PTHR33908">
    <property type="entry name" value="MANNOSYLTRANSFERASE YKCB-RELATED"/>
    <property type="match status" value="1"/>
</dbReference>
<evidence type="ECO:0000256" key="12">
    <source>
        <dbReference type="ARBA" id="ARBA00022692"/>
    </source>
</evidence>
<dbReference type="EMBL" id="UFQR01000003">
    <property type="protein sequence ID" value="SSW95238.1"/>
    <property type="molecule type" value="Genomic_DNA"/>
</dbReference>
<evidence type="ECO:0000256" key="7">
    <source>
        <dbReference type="ARBA" id="ARBA00022516"/>
    </source>
</evidence>
<keyword evidence="8" id="KW-0997">Cell inner membrane</keyword>
<feature type="transmembrane region" description="Helical" evidence="19">
    <location>
        <begin position="319"/>
        <end position="340"/>
    </location>
</feature>
<evidence type="ECO:0000256" key="19">
    <source>
        <dbReference type="HAMAP-Rule" id="MF_01165"/>
    </source>
</evidence>
<feature type="transmembrane region" description="Helical" evidence="19">
    <location>
        <begin position="12"/>
        <end position="32"/>
    </location>
</feature>
<evidence type="ECO:0000256" key="14">
    <source>
        <dbReference type="ARBA" id="ARBA00022989"/>
    </source>
</evidence>
<keyword evidence="16 19" id="KW-0472">Membrane</keyword>
<keyword evidence="7 19" id="KW-0444">Lipid biosynthesis</keyword>
<dbReference type="NCBIfam" id="NF009784">
    <property type="entry name" value="PRK13279.1"/>
    <property type="match status" value="1"/>
</dbReference>
<dbReference type="GO" id="GO:0009245">
    <property type="term" value="P:lipid A biosynthetic process"/>
    <property type="evidence" value="ECO:0007669"/>
    <property type="project" value="UniProtKB-UniRule"/>
</dbReference>
<evidence type="ECO:0000313" key="21">
    <source>
        <dbReference type="EMBL" id="SSW95238.1"/>
    </source>
</evidence>
<sequence precursor="true">MLTKQLQKTGAFLLALFFIFTYLVPLNGRLLWQPDETRYAEISREMLQKGDWIVPYLLNIRYFEKPVAGYWINNISQMIFGDTNFAVRFGAVFATMISAGLIYWLAMVMCRNRNVAFVATLMYVSMFLVFAVGTYSVLDPMLTMWLTACMLCCFWLLKASTVAAKLLAWAVMGLTCGMAFMTKGFLALAIPVIGMLPIMLYQKRFIEMLKFGGIAIISAALISLPWALSVNQYEPDYWHYFFWVEHIQRFSSEDAQHKAPIWFYIPIILLGVIPWLGLLPGTLLKSWRERKIKPEMFFLLCWFIVPFVFFSIAKGKLLTYMLPVMAPLALMMAKYAVDCVKNRNLTVIKFNGFTNIAFAILAIITLIIMGLFVEHPLYTPLEWPKLALGITVFCIWLIIGYFNLISNARYWLWGAACSLALSLSISYALPQDTIDSKLPQQLIRQNISLLEESKFVLADNVGLGAALAWELHQGDIYLYERSGELKYGLNYPDSQFRLIKQGNFAKWLSLSRKEGQISVVLLLRRNEGLPDDIPKPDHVVRNTRMAIMTYYQQP</sequence>
<keyword evidence="14 19" id="KW-1133">Transmembrane helix</keyword>
<feature type="transmembrane region" description="Helical" evidence="19">
    <location>
        <begin position="186"/>
        <end position="201"/>
    </location>
</feature>
<evidence type="ECO:0000256" key="8">
    <source>
        <dbReference type="ARBA" id="ARBA00022519"/>
    </source>
</evidence>
<evidence type="ECO:0000256" key="6">
    <source>
        <dbReference type="ARBA" id="ARBA00022475"/>
    </source>
</evidence>
<evidence type="ECO:0000256" key="18">
    <source>
        <dbReference type="ARBA" id="ARBA00034054"/>
    </source>
</evidence>
<keyword evidence="10 19" id="KW-0328">Glycosyltransferase</keyword>
<feature type="transmembrane region" description="Helical" evidence="19">
    <location>
        <begin position="115"/>
        <end position="135"/>
    </location>
</feature>
<evidence type="ECO:0000256" key="11">
    <source>
        <dbReference type="ARBA" id="ARBA00022679"/>
    </source>
</evidence>
<feature type="transmembrane region" description="Helical" evidence="19">
    <location>
        <begin position="411"/>
        <end position="429"/>
    </location>
</feature>
<keyword evidence="9 19" id="KW-0441">Lipid A biosynthesis</keyword>
<name>A0A3B0M560_9GAMM</name>
<dbReference type="GO" id="GO:0010041">
    <property type="term" value="P:response to iron(III) ion"/>
    <property type="evidence" value="ECO:0007669"/>
    <property type="project" value="TreeGrafter"/>
</dbReference>
<keyword evidence="13 19" id="KW-0448">Lipopolysaccharide biosynthesis</keyword>
<dbReference type="EC" id="2.4.2.43" evidence="4 19"/>
<evidence type="ECO:0000256" key="17">
    <source>
        <dbReference type="ARBA" id="ARBA00025446"/>
    </source>
</evidence>
<evidence type="ECO:0000256" key="5">
    <source>
        <dbReference type="ARBA" id="ARBA00015532"/>
    </source>
</evidence>
<evidence type="ECO:0000256" key="1">
    <source>
        <dbReference type="ARBA" id="ARBA00004429"/>
    </source>
</evidence>
<dbReference type="GO" id="GO:0103015">
    <property type="term" value="F:4-amino-4-deoxy-L-arabinose transferase activity"/>
    <property type="evidence" value="ECO:0007669"/>
    <property type="project" value="UniProtKB-EC"/>
</dbReference>
<comment type="function">
    <text evidence="17 19">Catalyzes the transfer of the L-Ara4N moiety of the glycolipid undecaprenyl phosphate-alpha-L-Ara4N to lipid A. The modified arabinose is attached to lipid A and is required for resistance to polymyxin and cationic antimicrobial peptides.</text>
</comment>
<feature type="domain" description="ArnT-like N-terminal" evidence="20">
    <location>
        <begin position="12"/>
        <end position="241"/>
    </location>
</feature>
<comment type="pathway">
    <text evidence="2 19">Lipopolysaccharide metabolism; 4-amino-4-deoxy-beta-L-arabinose-lipid A biosynthesis.</text>
</comment>
<feature type="transmembrane region" description="Helical" evidence="19">
    <location>
        <begin position="385"/>
        <end position="404"/>
    </location>
</feature>
<feature type="transmembrane region" description="Helical" evidence="19">
    <location>
        <begin position="141"/>
        <end position="157"/>
    </location>
</feature>